<evidence type="ECO:0000259" key="9">
    <source>
        <dbReference type="PROSITE" id="PS50893"/>
    </source>
</evidence>
<dbReference type="RefSeq" id="WP_069329447.1">
    <property type="nucleotide sequence ID" value="NZ_MDER01000086.1"/>
</dbReference>
<dbReference type="InterPro" id="IPR015856">
    <property type="entry name" value="ABC_transpr_CbiO/EcfA_su"/>
</dbReference>
<feature type="domain" description="ABC transporter" evidence="9">
    <location>
        <begin position="3"/>
        <end position="239"/>
    </location>
</feature>
<evidence type="ECO:0000256" key="5">
    <source>
        <dbReference type="ARBA" id="ARBA00022741"/>
    </source>
</evidence>
<comment type="caution">
    <text evidence="10">The sequence shown here is derived from an EMBL/GenBank/DDBJ whole genome shotgun (WGS) entry which is preliminary data.</text>
</comment>
<dbReference type="Pfam" id="PF00005">
    <property type="entry name" value="ABC_tran"/>
    <property type="match status" value="1"/>
</dbReference>
<dbReference type="CDD" id="cd03225">
    <property type="entry name" value="ABC_cobalt_CbiO_domain1"/>
    <property type="match status" value="1"/>
</dbReference>
<evidence type="ECO:0000256" key="8">
    <source>
        <dbReference type="ARBA" id="ARBA00023136"/>
    </source>
</evidence>
<dbReference type="InterPro" id="IPR017871">
    <property type="entry name" value="ABC_transporter-like_CS"/>
</dbReference>
<dbReference type="Gene3D" id="3.40.50.300">
    <property type="entry name" value="P-loop containing nucleotide triphosphate hydrolases"/>
    <property type="match status" value="1"/>
</dbReference>
<dbReference type="EMBL" id="MDER01000086">
    <property type="protein sequence ID" value="ODP26281.1"/>
    <property type="molecule type" value="Genomic_DNA"/>
</dbReference>
<dbReference type="FunFam" id="3.40.50.300:FF:000224">
    <property type="entry name" value="Energy-coupling factor transporter ATP-binding protein EcfA"/>
    <property type="match status" value="1"/>
</dbReference>
<dbReference type="EC" id="3.6.3.-" evidence="10"/>
<protein>
    <submittedName>
        <fullName evidence="10">Zinc import ATP-binding protein ZnuC</fullName>
        <ecNumber evidence="10">3.6.3.-</ecNumber>
    </submittedName>
</protein>
<dbReference type="SUPFAM" id="SSF52540">
    <property type="entry name" value="P-loop containing nucleoside triphosphate hydrolases"/>
    <property type="match status" value="1"/>
</dbReference>
<dbReference type="PATRIC" id="fig|1886670.3.peg.4151"/>
<evidence type="ECO:0000256" key="3">
    <source>
        <dbReference type="ARBA" id="ARBA00022448"/>
    </source>
</evidence>
<organism evidence="10 11">
    <name type="scientific">Paenibacillus nuruki</name>
    <dbReference type="NCBI Taxonomy" id="1886670"/>
    <lineage>
        <taxon>Bacteria</taxon>
        <taxon>Bacillati</taxon>
        <taxon>Bacillota</taxon>
        <taxon>Bacilli</taxon>
        <taxon>Bacillales</taxon>
        <taxon>Paenibacillaceae</taxon>
        <taxon>Paenibacillus</taxon>
    </lineage>
</organism>
<dbReference type="PANTHER" id="PTHR43553:SF27">
    <property type="entry name" value="ENERGY-COUPLING FACTOR TRANSPORTER ATP-BINDING PROTEIN ECFA2"/>
    <property type="match status" value="1"/>
</dbReference>
<dbReference type="GO" id="GO:0016887">
    <property type="term" value="F:ATP hydrolysis activity"/>
    <property type="evidence" value="ECO:0007669"/>
    <property type="project" value="InterPro"/>
</dbReference>
<accession>A0A1E3KY92</accession>
<dbReference type="InterPro" id="IPR003593">
    <property type="entry name" value="AAA+_ATPase"/>
</dbReference>
<dbReference type="PANTHER" id="PTHR43553">
    <property type="entry name" value="HEAVY METAL TRANSPORTER"/>
    <property type="match status" value="1"/>
</dbReference>
<dbReference type="GO" id="GO:0005524">
    <property type="term" value="F:ATP binding"/>
    <property type="evidence" value="ECO:0007669"/>
    <property type="project" value="UniProtKB-KW"/>
</dbReference>
<keyword evidence="7" id="KW-1278">Translocase</keyword>
<evidence type="ECO:0000256" key="1">
    <source>
        <dbReference type="ARBA" id="ARBA00004202"/>
    </source>
</evidence>
<dbReference type="AlphaFoldDB" id="A0A1E3KY92"/>
<keyword evidence="8" id="KW-0472">Membrane</keyword>
<dbReference type="InterPro" id="IPR027417">
    <property type="entry name" value="P-loop_NTPase"/>
</dbReference>
<comment type="subcellular location">
    <subcellularLocation>
        <location evidence="1">Cell membrane</location>
        <topology evidence="1">Peripheral membrane protein</topology>
    </subcellularLocation>
</comment>
<proteinExistence type="inferred from homology"/>
<dbReference type="PROSITE" id="PS00211">
    <property type="entry name" value="ABC_TRANSPORTER_1"/>
    <property type="match status" value="1"/>
</dbReference>
<dbReference type="GO" id="GO:0015087">
    <property type="term" value="F:cobalt ion transmembrane transporter activity"/>
    <property type="evidence" value="ECO:0007669"/>
    <property type="project" value="UniProtKB-ARBA"/>
</dbReference>
<keyword evidence="3" id="KW-0813">Transport</keyword>
<dbReference type="InterPro" id="IPR050095">
    <property type="entry name" value="ECF_ABC_transporter_ATP-bd"/>
</dbReference>
<keyword evidence="11" id="KW-1185">Reference proteome</keyword>
<comment type="similarity">
    <text evidence="2">Belongs to the ABC transporter superfamily.</text>
</comment>
<keyword evidence="5" id="KW-0547">Nucleotide-binding</keyword>
<dbReference type="STRING" id="1886670.PTI45_04121"/>
<evidence type="ECO:0000313" key="10">
    <source>
        <dbReference type="EMBL" id="ODP26281.1"/>
    </source>
</evidence>
<evidence type="ECO:0000256" key="2">
    <source>
        <dbReference type="ARBA" id="ARBA00005417"/>
    </source>
</evidence>
<evidence type="ECO:0000256" key="7">
    <source>
        <dbReference type="ARBA" id="ARBA00022967"/>
    </source>
</evidence>
<keyword evidence="4" id="KW-1003">Cell membrane</keyword>
<evidence type="ECO:0000313" key="11">
    <source>
        <dbReference type="Proteomes" id="UP000094578"/>
    </source>
</evidence>
<evidence type="ECO:0000256" key="6">
    <source>
        <dbReference type="ARBA" id="ARBA00022840"/>
    </source>
</evidence>
<dbReference type="GO" id="GO:0043190">
    <property type="term" value="C:ATP-binding cassette (ABC) transporter complex"/>
    <property type="evidence" value="ECO:0007669"/>
    <property type="project" value="TreeGrafter"/>
</dbReference>
<dbReference type="SMART" id="SM00382">
    <property type="entry name" value="AAA"/>
    <property type="match status" value="1"/>
</dbReference>
<keyword evidence="10" id="KW-0378">Hydrolase</keyword>
<sequence>MVYQLQQVSVRYQDHHALQDISCTIEAGQWISVIGQTGAGKSTLVQVLKGLIPLFQGEYLVDDQTVATDAKGKVKVRPEIGYVFQYPEHQLFETTVAKELAFAPKQQRWSASEIKQRITAILPQVGLSEDILELAPFQLSGGQKRRVALASVLMMNPQVLIVDEPTAGLDPVGRTDMLQWLQQWQQQENRTLILVSHHMDDVAQYSDEVLLLHQGRLIGQYDPVTLFIEQSHLLEQSGLVLPESIQLLKLIEQCSGQKIEIDSCREQDIFAKIIPVWHRKEQTFG</sequence>
<dbReference type="PROSITE" id="PS50893">
    <property type="entry name" value="ABC_TRANSPORTER_2"/>
    <property type="match status" value="1"/>
</dbReference>
<dbReference type="GO" id="GO:0042626">
    <property type="term" value="F:ATPase-coupled transmembrane transporter activity"/>
    <property type="evidence" value="ECO:0007669"/>
    <property type="project" value="TreeGrafter"/>
</dbReference>
<reference evidence="10 11" key="1">
    <citation type="submission" date="2016-08" db="EMBL/GenBank/DDBJ databases">
        <title>Genome sequencing of Paenibacillus sp. TI45-13ar, isolated from Korean traditional nuruk.</title>
        <authorList>
            <person name="Kim S.-J."/>
        </authorList>
    </citation>
    <scope>NUCLEOTIDE SEQUENCE [LARGE SCALE GENOMIC DNA]</scope>
    <source>
        <strain evidence="10 11">TI45-13ar</strain>
    </source>
</reference>
<evidence type="ECO:0000256" key="4">
    <source>
        <dbReference type="ARBA" id="ARBA00022475"/>
    </source>
</evidence>
<dbReference type="Proteomes" id="UP000094578">
    <property type="component" value="Unassembled WGS sequence"/>
</dbReference>
<name>A0A1E3KY92_9BACL</name>
<keyword evidence="6 10" id="KW-0067">ATP-binding</keyword>
<gene>
    <name evidence="10" type="ORF">PTI45_04121</name>
</gene>
<dbReference type="InterPro" id="IPR003439">
    <property type="entry name" value="ABC_transporter-like_ATP-bd"/>
</dbReference>